<accession>A0A212F0A3</accession>
<feature type="region of interest" description="Disordered" evidence="1">
    <location>
        <begin position="1"/>
        <end position="35"/>
    </location>
</feature>
<evidence type="ECO:0000313" key="3">
    <source>
        <dbReference type="Proteomes" id="UP000007151"/>
    </source>
</evidence>
<proteinExistence type="predicted"/>
<dbReference type="Proteomes" id="UP000007151">
    <property type="component" value="Unassembled WGS sequence"/>
</dbReference>
<dbReference type="InParanoid" id="A0A212F0A3"/>
<organism evidence="2 3">
    <name type="scientific">Danaus plexippus plexippus</name>
    <dbReference type="NCBI Taxonomy" id="278856"/>
    <lineage>
        <taxon>Eukaryota</taxon>
        <taxon>Metazoa</taxon>
        <taxon>Ecdysozoa</taxon>
        <taxon>Arthropoda</taxon>
        <taxon>Hexapoda</taxon>
        <taxon>Insecta</taxon>
        <taxon>Pterygota</taxon>
        <taxon>Neoptera</taxon>
        <taxon>Endopterygota</taxon>
        <taxon>Lepidoptera</taxon>
        <taxon>Glossata</taxon>
        <taxon>Ditrysia</taxon>
        <taxon>Papilionoidea</taxon>
        <taxon>Nymphalidae</taxon>
        <taxon>Danainae</taxon>
        <taxon>Danaini</taxon>
        <taxon>Danaina</taxon>
        <taxon>Danaus</taxon>
        <taxon>Danaus</taxon>
    </lineage>
</organism>
<evidence type="ECO:0000313" key="2">
    <source>
        <dbReference type="EMBL" id="OWR47185.1"/>
    </source>
</evidence>
<gene>
    <name evidence="2" type="ORF">KGM_211486</name>
</gene>
<dbReference type="EMBL" id="AGBW02011129">
    <property type="protein sequence ID" value="OWR47185.1"/>
    <property type="molecule type" value="Genomic_DNA"/>
</dbReference>
<name>A0A212F0A3_DANPL</name>
<dbReference type="AlphaFoldDB" id="A0A212F0A3"/>
<dbReference type="KEGG" id="dpl:KGM_211486"/>
<evidence type="ECO:0000256" key="1">
    <source>
        <dbReference type="SAM" id="MobiDB-lite"/>
    </source>
</evidence>
<feature type="compositionally biased region" description="Basic and acidic residues" evidence="1">
    <location>
        <begin position="58"/>
        <end position="68"/>
    </location>
</feature>
<comment type="caution">
    <text evidence="2">The sequence shown here is derived from an EMBL/GenBank/DDBJ whole genome shotgun (WGS) entry which is preliminary data.</text>
</comment>
<feature type="region of interest" description="Disordered" evidence="1">
    <location>
        <begin position="58"/>
        <end position="82"/>
    </location>
</feature>
<sequence length="82" mass="8890">MSTSKQVATSEARRGGCGQTRRTRPGVEGELPSLDASFPVTFPFIRGGAVNEISKCVSERRPAAHEDESTPSELTGDRYAYE</sequence>
<reference evidence="2 3" key="1">
    <citation type="journal article" date="2011" name="Cell">
        <title>The monarch butterfly genome yields insights into long-distance migration.</title>
        <authorList>
            <person name="Zhan S."/>
            <person name="Merlin C."/>
            <person name="Boore J.L."/>
            <person name="Reppert S.M."/>
        </authorList>
    </citation>
    <scope>NUCLEOTIDE SEQUENCE [LARGE SCALE GENOMIC DNA]</scope>
    <source>
        <strain evidence="2">F-2</strain>
    </source>
</reference>
<protein>
    <submittedName>
        <fullName evidence="2">Uncharacterized protein</fullName>
    </submittedName>
</protein>
<keyword evidence="3" id="KW-1185">Reference proteome</keyword>